<gene>
    <name evidence="1" type="ORF">CmeUKMEL1_03915</name>
</gene>
<keyword evidence="2" id="KW-1185">Reference proteome</keyword>
<evidence type="ECO:0000313" key="2">
    <source>
        <dbReference type="Proteomes" id="UP000236928"/>
    </source>
</evidence>
<dbReference type="EMBL" id="JIBK01000006">
    <property type="protein sequence ID" value="POM82742.1"/>
    <property type="molecule type" value="Genomic_DNA"/>
</dbReference>
<protein>
    <submittedName>
        <fullName evidence="1">Uncharacterized protein</fullName>
    </submittedName>
</protein>
<dbReference type="Proteomes" id="UP000236928">
    <property type="component" value="Unassembled WGS sequence"/>
</dbReference>
<evidence type="ECO:0000313" key="1">
    <source>
        <dbReference type="EMBL" id="POM82742.1"/>
    </source>
</evidence>
<proteinExistence type="predicted"/>
<reference evidence="1 2" key="1">
    <citation type="submission" date="2014-04" db="EMBL/GenBank/DDBJ databases">
        <title>Comparative Genomics of Cryptosporidium Species.</title>
        <authorList>
            <person name="Silva J.C."/>
            <person name="Su Q."/>
            <person name="Chalmers R."/>
            <person name="Chibucos M.C."/>
            <person name="Elwin K."/>
            <person name="Godinez A."/>
            <person name="Guo F."/>
            <person name="Huynh K."/>
            <person name="Orvis J."/>
            <person name="Ott S."/>
            <person name="Sadzewicz L."/>
            <person name="Sengamalay N."/>
            <person name="Shetty A."/>
            <person name="Sun M."/>
            <person name="Tallon L."/>
            <person name="Xiao L."/>
            <person name="Zhang H."/>
            <person name="Fraser C.M."/>
            <person name="Zhu G."/>
            <person name="Kissinger J."/>
            <person name="Widmer G."/>
        </authorList>
    </citation>
    <scope>NUCLEOTIDE SEQUENCE [LARGE SCALE GENOMIC DNA]</scope>
    <source>
        <strain evidence="1 2">UKMEL1</strain>
    </source>
</reference>
<dbReference type="OrthoDB" id="342606at2759"/>
<name>A0A2P4YY65_9CRYT</name>
<accession>A0A2P4YY65</accession>
<organism evidence="1 2">
    <name type="scientific">Cryptosporidium meleagridis</name>
    <dbReference type="NCBI Taxonomy" id="93969"/>
    <lineage>
        <taxon>Eukaryota</taxon>
        <taxon>Sar</taxon>
        <taxon>Alveolata</taxon>
        <taxon>Apicomplexa</taxon>
        <taxon>Conoidasida</taxon>
        <taxon>Coccidia</taxon>
        <taxon>Eucoccidiorida</taxon>
        <taxon>Eimeriorina</taxon>
        <taxon>Cryptosporidiidae</taxon>
        <taxon>Cryptosporidium</taxon>
    </lineage>
</organism>
<sequence>MQNSQKLQQSYDIESEIAEYRDKQRKKYLNRKGIYTDGSVSLSSRSNQEDASLCVSRVNCSNDFISNRPNSHSEEQRLNHEMNSQHTGFVNEFNNDLTESFELDMDRDQLALQRGEVREQTNGTIENSSLGHTAQNANSSLVNKIRINRSRNPKKSTLNQNSGIISSLKSWAHSLITHSSRQNCQVRRRQSSRNIDSLVNIETANTEDNGGISQIENHESNILHTEISDEELARRIQIEELNNLGSFHIMENDSNLSLNPLGSFQDANYYPNVTVSSSESIAISPFQGVSYKFELRSSDDEQ</sequence>
<dbReference type="AlphaFoldDB" id="A0A2P4YY65"/>
<comment type="caution">
    <text evidence="1">The sequence shown here is derived from an EMBL/GenBank/DDBJ whole genome shotgun (WGS) entry which is preliminary data.</text>
</comment>
<dbReference type="VEuPathDB" id="CryptoDB:CmeUKMEL1_03915"/>